<keyword evidence="1" id="KW-0378">Hydrolase</keyword>
<gene>
    <name evidence="4" type="ORF">Q5H93_18495</name>
</gene>
<feature type="domain" description="Peptidase A2" evidence="3">
    <location>
        <begin position="47"/>
        <end position="62"/>
    </location>
</feature>
<dbReference type="CDD" id="cd05483">
    <property type="entry name" value="retropepsin_like_bacteria"/>
    <property type="match status" value="1"/>
</dbReference>
<evidence type="ECO:0000256" key="1">
    <source>
        <dbReference type="ARBA" id="ARBA00022801"/>
    </source>
</evidence>
<dbReference type="Pfam" id="PF13650">
    <property type="entry name" value="Asp_protease_2"/>
    <property type="match status" value="1"/>
</dbReference>
<dbReference type="InterPro" id="IPR001995">
    <property type="entry name" value="Peptidase_A2_cat"/>
</dbReference>
<proteinExistence type="predicted"/>
<feature type="signal peptide" evidence="2">
    <location>
        <begin position="1"/>
        <end position="18"/>
    </location>
</feature>
<evidence type="ECO:0000313" key="5">
    <source>
        <dbReference type="Proteomes" id="UP001176429"/>
    </source>
</evidence>
<comment type="caution">
    <text evidence="4">The sequence shown here is derived from an EMBL/GenBank/DDBJ whole genome shotgun (WGS) entry which is preliminary data.</text>
</comment>
<protein>
    <submittedName>
        <fullName evidence="4">Aspartyl protease family protein</fullName>
    </submittedName>
</protein>
<dbReference type="RefSeq" id="WP_305008123.1">
    <property type="nucleotide sequence ID" value="NZ_JAUQSY010000013.1"/>
</dbReference>
<sequence length="298" mass="32635">MKKLALLLMALLPLTLQAQTKPAATIPFVLESNVIYFYCKVNTTDSLKFLFDTGADGSVLNETATARIQLKRTGTSLNVGSNGSNTVSQSDGNSVSFGGILKDNVSLTIIPYGTDSFDGVFGTNLMHGYVIEVDYHKKELRFYADGSYHNDLSSYARCKLHFVAGYPTIQSSIVANGRRYSGRFGLDTGADNVLTVAAPFVRKHGLTTKLPRIGTATSQGSDGSSYVTPIALAPEMYVGKKHFYRIPVELSQSAEGIDASTDKAGFWGNGFLKRFNAVWDFKNHYLYLKPNNNLYTEL</sequence>
<dbReference type="InterPro" id="IPR034122">
    <property type="entry name" value="Retropepsin-like_bacterial"/>
</dbReference>
<dbReference type="GO" id="GO:0008233">
    <property type="term" value="F:peptidase activity"/>
    <property type="evidence" value="ECO:0007669"/>
    <property type="project" value="UniProtKB-KW"/>
</dbReference>
<accession>A0ABT9BEP9</accession>
<dbReference type="PROSITE" id="PS50175">
    <property type="entry name" value="ASP_PROT_RETROV"/>
    <property type="match status" value="1"/>
</dbReference>
<dbReference type="SUPFAM" id="SSF50630">
    <property type="entry name" value="Acid proteases"/>
    <property type="match status" value="1"/>
</dbReference>
<feature type="chain" id="PRO_5045919342" evidence="2">
    <location>
        <begin position="19"/>
        <end position="298"/>
    </location>
</feature>
<keyword evidence="5" id="KW-1185">Reference proteome</keyword>
<dbReference type="EMBL" id="JAUQSY010000013">
    <property type="protein sequence ID" value="MDO7876741.1"/>
    <property type="molecule type" value="Genomic_DNA"/>
</dbReference>
<keyword evidence="4" id="KW-0645">Protease</keyword>
<dbReference type="GO" id="GO:0006508">
    <property type="term" value="P:proteolysis"/>
    <property type="evidence" value="ECO:0007669"/>
    <property type="project" value="UniProtKB-KW"/>
</dbReference>
<evidence type="ECO:0000313" key="4">
    <source>
        <dbReference type="EMBL" id="MDO7876741.1"/>
    </source>
</evidence>
<dbReference type="Gene3D" id="2.40.70.10">
    <property type="entry name" value="Acid Proteases"/>
    <property type="match status" value="2"/>
</dbReference>
<name>A0ABT9BEP9_9BACT</name>
<keyword evidence="2" id="KW-0732">Signal</keyword>
<dbReference type="InterPro" id="IPR021109">
    <property type="entry name" value="Peptidase_aspartic_dom_sf"/>
</dbReference>
<dbReference type="Proteomes" id="UP001176429">
    <property type="component" value="Unassembled WGS sequence"/>
</dbReference>
<reference evidence="4" key="1">
    <citation type="submission" date="2023-07" db="EMBL/GenBank/DDBJ databases">
        <authorList>
            <person name="Kim M.K."/>
        </authorList>
    </citation>
    <scope>NUCLEOTIDE SEQUENCE</scope>
    <source>
        <strain evidence="4">ASUV-10-1</strain>
    </source>
</reference>
<evidence type="ECO:0000259" key="3">
    <source>
        <dbReference type="PROSITE" id="PS50175"/>
    </source>
</evidence>
<organism evidence="4 5">
    <name type="scientific">Hymenobacter aranciens</name>
    <dbReference type="NCBI Taxonomy" id="3063996"/>
    <lineage>
        <taxon>Bacteria</taxon>
        <taxon>Pseudomonadati</taxon>
        <taxon>Bacteroidota</taxon>
        <taxon>Cytophagia</taxon>
        <taxon>Cytophagales</taxon>
        <taxon>Hymenobacteraceae</taxon>
        <taxon>Hymenobacter</taxon>
    </lineage>
</organism>
<evidence type="ECO:0000256" key="2">
    <source>
        <dbReference type="SAM" id="SignalP"/>
    </source>
</evidence>